<proteinExistence type="predicted"/>
<protein>
    <submittedName>
        <fullName evidence="1">Uncharacterized protein</fullName>
    </submittedName>
</protein>
<gene>
    <name evidence="1" type="ORF">MM415B04736_0002</name>
</gene>
<dbReference type="AlphaFoldDB" id="A0A6M3LG71"/>
<organism evidence="1">
    <name type="scientific">viral metagenome</name>
    <dbReference type="NCBI Taxonomy" id="1070528"/>
    <lineage>
        <taxon>unclassified sequences</taxon>
        <taxon>metagenomes</taxon>
        <taxon>organismal metagenomes</taxon>
    </lineage>
</organism>
<dbReference type="EMBL" id="MT143056">
    <property type="protein sequence ID" value="QJA92304.1"/>
    <property type="molecule type" value="Genomic_DNA"/>
</dbReference>
<sequence length="81" mass="9014">MNEQLEALIQQQTETVNALMKRLGGIDAMLNQGQQERNALVADVIEAKGKLEGLNQAKAAMPIAKEEVHRAIRQKRISEHP</sequence>
<evidence type="ECO:0000313" key="1">
    <source>
        <dbReference type="EMBL" id="QJA92304.1"/>
    </source>
</evidence>
<accession>A0A6M3LG71</accession>
<reference evidence="1" key="1">
    <citation type="submission" date="2020-03" db="EMBL/GenBank/DDBJ databases">
        <title>The deep terrestrial virosphere.</title>
        <authorList>
            <person name="Holmfeldt K."/>
            <person name="Nilsson E."/>
            <person name="Simone D."/>
            <person name="Lopez-Fernandez M."/>
            <person name="Wu X."/>
            <person name="de Brujin I."/>
            <person name="Lundin D."/>
            <person name="Andersson A."/>
            <person name="Bertilsson S."/>
            <person name="Dopson M."/>
        </authorList>
    </citation>
    <scope>NUCLEOTIDE SEQUENCE</scope>
    <source>
        <strain evidence="1">MM415B04736</strain>
    </source>
</reference>
<name>A0A6M3LG71_9ZZZZ</name>